<keyword evidence="3" id="KW-1185">Reference proteome</keyword>
<evidence type="ECO:0000259" key="1">
    <source>
        <dbReference type="Pfam" id="PF00561"/>
    </source>
</evidence>
<dbReference type="Gene3D" id="3.40.50.1820">
    <property type="entry name" value="alpha/beta hydrolase"/>
    <property type="match status" value="1"/>
</dbReference>
<dbReference type="InterPro" id="IPR029058">
    <property type="entry name" value="AB_hydrolase_fold"/>
</dbReference>
<name>A0ABQ4KNN0_9BACI</name>
<dbReference type="EMBL" id="BORB01000049">
    <property type="protein sequence ID" value="GIN59547.1"/>
    <property type="molecule type" value="Genomic_DNA"/>
</dbReference>
<dbReference type="GO" id="GO:0016787">
    <property type="term" value="F:hydrolase activity"/>
    <property type="evidence" value="ECO:0007669"/>
    <property type="project" value="UniProtKB-KW"/>
</dbReference>
<evidence type="ECO:0000313" key="3">
    <source>
        <dbReference type="Proteomes" id="UP000679950"/>
    </source>
</evidence>
<dbReference type="Proteomes" id="UP000679950">
    <property type="component" value="Unassembled WGS sequence"/>
</dbReference>
<sequence length="225" mass="25129">MEVFKKDGNGTPIVFISGLFAGDWIWENTISYFSKTDYTIIQQSEALAAYGGKISDLRAQLLNFFNESIDTKAIIVGNSMGGLLALELASLIPEKVKAIIASGAPGMGSMNLGIGPPKKSNKEESKEWFRALKKQLFVDPSCVSEQRLEGLSEFFSNRRSFLNMIRLAKESDRYDATTILTKIECPVLLLWGDQDKVSPINPWKNVPNLIQRFKFKLSKIVVTVQ</sequence>
<accession>A0ABQ4KNN0</accession>
<dbReference type="RefSeq" id="WP_246516958.1">
    <property type="nucleotide sequence ID" value="NZ_BORB01000049.1"/>
</dbReference>
<protein>
    <submittedName>
        <fullName evidence="2">Alpha/beta hydrolase</fullName>
    </submittedName>
</protein>
<dbReference type="InterPro" id="IPR000073">
    <property type="entry name" value="AB_hydrolase_1"/>
</dbReference>
<feature type="domain" description="AB hydrolase-1" evidence="1">
    <location>
        <begin position="12"/>
        <end position="114"/>
    </location>
</feature>
<dbReference type="PANTHER" id="PTHR46438">
    <property type="entry name" value="ALPHA/BETA-HYDROLASES SUPERFAMILY PROTEIN"/>
    <property type="match status" value="1"/>
</dbReference>
<reference evidence="2 3" key="1">
    <citation type="submission" date="2021-03" db="EMBL/GenBank/DDBJ databases">
        <title>Antimicrobial resistance genes in bacteria isolated from Japanese honey, and their potential for conferring macrolide and lincosamide resistance in the American foulbrood pathogen Paenibacillus larvae.</title>
        <authorList>
            <person name="Okamoto M."/>
            <person name="Kumagai M."/>
            <person name="Kanamori H."/>
            <person name="Takamatsu D."/>
        </authorList>
    </citation>
    <scope>NUCLEOTIDE SEQUENCE [LARGE SCALE GENOMIC DNA]</scope>
    <source>
        <strain evidence="2 3">J8TS2</strain>
    </source>
</reference>
<gene>
    <name evidence="2" type="primary">pcbD</name>
    <name evidence="2" type="ORF">J8TS2_38660</name>
</gene>
<dbReference type="PRINTS" id="PR00111">
    <property type="entry name" value="ABHYDROLASE"/>
</dbReference>
<organism evidence="2 3">
    <name type="scientific">Lederbergia ruris</name>
    <dbReference type="NCBI Taxonomy" id="217495"/>
    <lineage>
        <taxon>Bacteria</taxon>
        <taxon>Bacillati</taxon>
        <taxon>Bacillota</taxon>
        <taxon>Bacilli</taxon>
        <taxon>Bacillales</taxon>
        <taxon>Bacillaceae</taxon>
        <taxon>Lederbergia</taxon>
    </lineage>
</organism>
<proteinExistence type="predicted"/>
<keyword evidence="2" id="KW-0378">Hydrolase</keyword>
<comment type="caution">
    <text evidence="2">The sequence shown here is derived from an EMBL/GenBank/DDBJ whole genome shotgun (WGS) entry which is preliminary data.</text>
</comment>
<dbReference type="Pfam" id="PF00561">
    <property type="entry name" value="Abhydrolase_1"/>
    <property type="match status" value="1"/>
</dbReference>
<dbReference type="SUPFAM" id="SSF53474">
    <property type="entry name" value="alpha/beta-Hydrolases"/>
    <property type="match status" value="1"/>
</dbReference>
<evidence type="ECO:0000313" key="2">
    <source>
        <dbReference type="EMBL" id="GIN59547.1"/>
    </source>
</evidence>